<evidence type="ECO:0000256" key="1">
    <source>
        <dbReference type="ARBA" id="ARBA00001954"/>
    </source>
</evidence>
<gene>
    <name evidence="7" type="ORF">EDC61_1172</name>
</gene>
<protein>
    <submittedName>
        <fullName evidence="7">50S ribosomal protein L16 3-hydroxylase</fullName>
    </submittedName>
</protein>
<organism evidence="7 8">
    <name type="scientific">Sulfuritortus calidifontis</name>
    <dbReference type="NCBI Taxonomy" id="1914471"/>
    <lineage>
        <taxon>Bacteria</taxon>
        <taxon>Pseudomonadati</taxon>
        <taxon>Pseudomonadota</taxon>
        <taxon>Betaproteobacteria</taxon>
        <taxon>Nitrosomonadales</taxon>
        <taxon>Thiobacillaceae</taxon>
        <taxon>Sulfuritortus</taxon>
    </lineage>
</organism>
<keyword evidence="7" id="KW-0689">Ribosomal protein</keyword>
<dbReference type="OrthoDB" id="9764016at2"/>
<keyword evidence="8" id="KW-1185">Reference proteome</keyword>
<dbReference type="SUPFAM" id="SSF51197">
    <property type="entry name" value="Clavaminate synthase-like"/>
    <property type="match status" value="1"/>
</dbReference>
<evidence type="ECO:0000256" key="2">
    <source>
        <dbReference type="ARBA" id="ARBA00022723"/>
    </source>
</evidence>
<evidence type="ECO:0000256" key="3">
    <source>
        <dbReference type="ARBA" id="ARBA00022964"/>
    </source>
</evidence>
<accession>A0A4R3JS87</accession>
<comment type="cofactor">
    <cofactor evidence="1">
        <name>Fe(2+)</name>
        <dbReference type="ChEBI" id="CHEBI:29033"/>
    </cofactor>
</comment>
<evidence type="ECO:0000256" key="4">
    <source>
        <dbReference type="ARBA" id="ARBA00023002"/>
    </source>
</evidence>
<dbReference type="InterPro" id="IPR046799">
    <property type="entry name" value="ROXA-like_wH"/>
</dbReference>
<evidence type="ECO:0000313" key="7">
    <source>
        <dbReference type="EMBL" id="TCS70098.1"/>
    </source>
</evidence>
<dbReference type="PANTHER" id="PTHR13096">
    <property type="entry name" value="MINA53 MYC INDUCED NUCLEAR ANTIGEN"/>
    <property type="match status" value="1"/>
</dbReference>
<dbReference type="Proteomes" id="UP000295135">
    <property type="component" value="Unassembled WGS sequence"/>
</dbReference>
<dbReference type="AlphaFoldDB" id="A0A4R3JS87"/>
<dbReference type="InterPro" id="IPR039994">
    <property type="entry name" value="NO66-like"/>
</dbReference>
<dbReference type="SMART" id="SM00558">
    <property type="entry name" value="JmjC"/>
    <property type="match status" value="1"/>
</dbReference>
<keyword evidence="7" id="KW-0687">Ribonucleoprotein</keyword>
<keyword evidence="4" id="KW-0560">Oxidoreductase</keyword>
<dbReference type="RefSeq" id="WP_126460593.1">
    <property type="nucleotide sequence ID" value="NZ_AP018721.1"/>
</dbReference>
<keyword evidence="3" id="KW-0223">Dioxygenase</keyword>
<dbReference type="Gene3D" id="3.40.366.30">
    <property type="entry name" value="50S ribosomal protein L16 arginine hydroxylase, Chain A, Domain 2"/>
    <property type="match status" value="1"/>
</dbReference>
<keyword evidence="5" id="KW-0408">Iron</keyword>
<dbReference type="GO" id="GO:0005840">
    <property type="term" value="C:ribosome"/>
    <property type="evidence" value="ECO:0007669"/>
    <property type="project" value="UniProtKB-KW"/>
</dbReference>
<dbReference type="PROSITE" id="PS51184">
    <property type="entry name" value="JMJC"/>
    <property type="match status" value="1"/>
</dbReference>
<dbReference type="PANTHER" id="PTHR13096:SF8">
    <property type="entry name" value="RIBOSOMAL OXYGENASE 1"/>
    <property type="match status" value="1"/>
</dbReference>
<dbReference type="GO" id="GO:0016706">
    <property type="term" value="F:2-oxoglutarate-dependent dioxygenase activity"/>
    <property type="evidence" value="ECO:0007669"/>
    <property type="project" value="TreeGrafter"/>
</dbReference>
<comment type="caution">
    <text evidence="7">The sequence shown here is derived from an EMBL/GenBank/DDBJ whole genome shotgun (WGS) entry which is preliminary data.</text>
</comment>
<name>A0A4R3JS87_9PROT</name>
<dbReference type="Pfam" id="PF20514">
    <property type="entry name" value="WHD_ROXA"/>
    <property type="match status" value="1"/>
</dbReference>
<dbReference type="EMBL" id="SLZY01000017">
    <property type="protein sequence ID" value="TCS70098.1"/>
    <property type="molecule type" value="Genomic_DNA"/>
</dbReference>
<evidence type="ECO:0000259" key="6">
    <source>
        <dbReference type="PROSITE" id="PS51184"/>
    </source>
</evidence>
<reference evidence="7 8" key="1">
    <citation type="submission" date="2019-03" db="EMBL/GenBank/DDBJ databases">
        <title>Genomic Encyclopedia of Type Strains, Phase IV (KMG-IV): sequencing the most valuable type-strain genomes for metagenomic binning, comparative biology and taxonomic classification.</title>
        <authorList>
            <person name="Goeker M."/>
        </authorList>
    </citation>
    <scope>NUCLEOTIDE SEQUENCE [LARGE SCALE GENOMIC DNA]</scope>
    <source>
        <strain evidence="7 8">DSM 103923</strain>
    </source>
</reference>
<evidence type="ECO:0000313" key="8">
    <source>
        <dbReference type="Proteomes" id="UP000295135"/>
    </source>
</evidence>
<sequence length="381" mass="42904">MQTNTPSYSLKTLLGGISPRQFMAEYWQKKPLLVRQALPGFQGLLGKNGLIELACREDAESRLVLNQRKRWQLEHGPFEAADLHELPARGWSLLVQGVNHFLPEADRLLRTFNFVPYTRLDDLMVSFAPPGGGVGPHFDSYDVFLIQGLGRRRWEISGGDDLSLVEGAPLRILKHFEPEQSWELEPGDMLYLPPKYAHNGVALSDCMTYSVGFRAPSAQEIAGQFLGYLQDQLQLEGMYADPNLQPSRHPGRIDADLIERLATMIGRIRWRRADIRDFAGRYLSEPKPHIFFDPPAKPLSARAFAKAIEDRGARLDAKSLLLYQGRRLYLNGESYTVESAGQAALRELADRRALGPGRRDAALIACLYDWYCAGFVHPGIE</sequence>
<keyword evidence="2" id="KW-0479">Metal-binding</keyword>
<dbReference type="Gene3D" id="2.60.120.650">
    <property type="entry name" value="Cupin"/>
    <property type="match status" value="1"/>
</dbReference>
<dbReference type="Pfam" id="PF08007">
    <property type="entry name" value="JmjC_2"/>
    <property type="match status" value="1"/>
</dbReference>
<proteinExistence type="predicted"/>
<dbReference type="InterPro" id="IPR003347">
    <property type="entry name" value="JmjC_dom"/>
</dbReference>
<feature type="domain" description="JmjC" evidence="6">
    <location>
        <begin position="104"/>
        <end position="230"/>
    </location>
</feature>
<evidence type="ECO:0000256" key="5">
    <source>
        <dbReference type="ARBA" id="ARBA00023004"/>
    </source>
</evidence>
<dbReference type="GO" id="GO:0046872">
    <property type="term" value="F:metal ion binding"/>
    <property type="evidence" value="ECO:0007669"/>
    <property type="project" value="UniProtKB-KW"/>
</dbReference>